<organism evidence="1 2">
    <name type="scientific">Yersinia nurmii</name>
    <dbReference type="NCBI Taxonomy" id="685706"/>
    <lineage>
        <taxon>Bacteria</taxon>
        <taxon>Pseudomonadati</taxon>
        <taxon>Pseudomonadota</taxon>
        <taxon>Gammaproteobacteria</taxon>
        <taxon>Enterobacterales</taxon>
        <taxon>Yersiniaceae</taxon>
        <taxon>Yersinia</taxon>
    </lineage>
</organism>
<evidence type="ECO:0000313" key="1">
    <source>
        <dbReference type="EMBL" id="CNE48366.1"/>
    </source>
</evidence>
<dbReference type="Proteomes" id="UP000040578">
    <property type="component" value="Unassembled WGS sequence"/>
</dbReference>
<gene>
    <name evidence="1" type="ORF">ERS137967_01666</name>
</gene>
<protein>
    <submittedName>
        <fullName evidence="1">Uncharacterized protein</fullName>
    </submittedName>
</protein>
<reference evidence="1 2" key="1">
    <citation type="submission" date="2015-03" db="EMBL/GenBank/DDBJ databases">
        <authorList>
            <consortium name="Pathogen Informatics"/>
            <person name="Murphy D."/>
        </authorList>
    </citation>
    <scope>NUCLEOTIDE SEQUENCE [LARGE SCALE GENOMIC DNA]</scope>
    <source>
        <strain evidence="2">type strain: CIP110231</strain>
    </source>
</reference>
<proteinExistence type="predicted"/>
<comment type="caution">
    <text evidence="1">The sequence shown here is derived from an EMBL/GenBank/DDBJ whole genome shotgun (WGS) entry which is preliminary data.</text>
</comment>
<dbReference type="EMBL" id="CPYD01000005">
    <property type="protein sequence ID" value="CNE48366.1"/>
    <property type="molecule type" value="Genomic_DNA"/>
</dbReference>
<accession>A0ABM9S8K8</accession>
<keyword evidence="2" id="KW-1185">Reference proteome</keyword>
<evidence type="ECO:0000313" key="2">
    <source>
        <dbReference type="Proteomes" id="UP000040578"/>
    </source>
</evidence>
<sequence length="143" mass="15659">MYLVISVAKVSHRIFTSTASKLGNLSKTYVVFCNYCGVNMDRKIPQPLIATVAEHISSLETHASLDNLFMYADSPGEVPDGSKHVKALAWIRRINKECKDPLSILGKLIEGYMESSNPIATPSPYSDFLSEDCSGTVNLVTST</sequence>
<name>A0ABM9S8K8_9GAMM</name>